<feature type="non-terminal residue" evidence="2">
    <location>
        <position position="177"/>
    </location>
</feature>
<protein>
    <submittedName>
        <fullName evidence="2">Uncharacterized protein</fullName>
    </submittedName>
</protein>
<dbReference type="EMBL" id="MIGC01005694">
    <property type="protein sequence ID" value="PHJ16675.1"/>
    <property type="molecule type" value="Genomic_DNA"/>
</dbReference>
<feature type="compositionally biased region" description="Basic and acidic residues" evidence="1">
    <location>
        <begin position="106"/>
        <end position="135"/>
    </location>
</feature>
<gene>
    <name evidence="2" type="ORF">CSUI_009510</name>
</gene>
<reference evidence="2 3" key="1">
    <citation type="journal article" date="2017" name="Int. J. Parasitol.">
        <title>The genome of the protozoan parasite Cystoisospora suis and a reverse vaccinology approach to identify vaccine candidates.</title>
        <authorList>
            <person name="Palmieri N."/>
            <person name="Shrestha A."/>
            <person name="Ruttkowski B."/>
            <person name="Beck T."/>
            <person name="Vogl C."/>
            <person name="Tomley F."/>
            <person name="Blake D.P."/>
            <person name="Joachim A."/>
        </authorList>
    </citation>
    <scope>NUCLEOTIDE SEQUENCE [LARGE SCALE GENOMIC DNA]</scope>
    <source>
        <strain evidence="2 3">Wien I</strain>
    </source>
</reference>
<name>A0A2C6KJL5_9APIC</name>
<dbReference type="GeneID" id="94432836"/>
<accession>A0A2C6KJL5</accession>
<proteinExistence type="predicted"/>
<dbReference type="VEuPathDB" id="ToxoDB:CSUI_009510"/>
<evidence type="ECO:0000313" key="3">
    <source>
        <dbReference type="Proteomes" id="UP000221165"/>
    </source>
</evidence>
<sequence>MLMKSPLVPFSSSSRAIPPLSFSPLFFSSSSFPLLFFSSSPSSSLSLSSPRSSSPYVFFSSSSSLSRPPSCFLHLGGLPSRRSFHTNDKERREDRLLPLSLSLPVERNRKANEKKEREREKKTKRWTGDKREHAEEEVRSFTLFDQERKERSLYHERSLVYSSSSSSLWRRQHGYVL</sequence>
<feature type="region of interest" description="Disordered" evidence="1">
    <location>
        <begin position="105"/>
        <end position="135"/>
    </location>
</feature>
<dbReference type="RefSeq" id="XP_067918400.1">
    <property type="nucleotide sequence ID" value="XM_068069625.1"/>
</dbReference>
<evidence type="ECO:0000256" key="1">
    <source>
        <dbReference type="SAM" id="MobiDB-lite"/>
    </source>
</evidence>
<dbReference type="AlphaFoldDB" id="A0A2C6KJL5"/>
<organism evidence="2 3">
    <name type="scientific">Cystoisospora suis</name>
    <dbReference type="NCBI Taxonomy" id="483139"/>
    <lineage>
        <taxon>Eukaryota</taxon>
        <taxon>Sar</taxon>
        <taxon>Alveolata</taxon>
        <taxon>Apicomplexa</taxon>
        <taxon>Conoidasida</taxon>
        <taxon>Coccidia</taxon>
        <taxon>Eucoccidiorida</taxon>
        <taxon>Eimeriorina</taxon>
        <taxon>Sarcocystidae</taxon>
        <taxon>Cystoisospora</taxon>
    </lineage>
</organism>
<dbReference type="Proteomes" id="UP000221165">
    <property type="component" value="Unassembled WGS sequence"/>
</dbReference>
<evidence type="ECO:0000313" key="2">
    <source>
        <dbReference type="EMBL" id="PHJ16675.1"/>
    </source>
</evidence>
<comment type="caution">
    <text evidence="2">The sequence shown here is derived from an EMBL/GenBank/DDBJ whole genome shotgun (WGS) entry which is preliminary data.</text>
</comment>
<keyword evidence="3" id="KW-1185">Reference proteome</keyword>